<keyword evidence="9 15" id="KW-0460">Magnesium</keyword>
<dbReference type="InterPro" id="IPR034747">
    <property type="entry name" value="EXOI_SH3"/>
</dbReference>
<keyword evidence="19" id="KW-1185">Reference proteome</keyword>
<dbReference type="Pfam" id="PF00929">
    <property type="entry name" value="RNase_T"/>
    <property type="match status" value="1"/>
</dbReference>
<sequence>MNTPTNQPTILWHDYETWGADPQKDHPSQFAAIRTDLDLNEVGKPSMFYCQPVNDCLPQPVACLITGITPQHAMQNGYCEAEFMRKVHELMSQPQTCVAGYNSLRFDDEVTRYGLYRNFYDPYAREWQNGNSRWDIIDMVRACYALRPEGINWPMREDGSPSFKLEALTQANDIQHADAHDALSDVRATIAMAKLIKQKQPKLYDYLFNLRKKKNVGELINIQEALPLVHISSKLPAENGCTSWIVPVAYHPTNKNAVIVLNLALDPTPLIELSSEQLLEKLFTRNADLAPDEQRLPVKLVHLNKCPVLAPAKTLTEENAQRLGIDRKQCLEHLQLIKRHPDIAQKLTDMYQLMTHEPIENVDYALYSGGFFSEKDKAAMDQIRSMSPEQLSGQQWSFDDARLSTMLFRYRARNFPHTLTEQEAIKWQQHRQQQLLETGPLTLESFVNELNMLAEEYQNDTKKLAIIRALYQYGQGL</sequence>
<comment type="caution">
    <text evidence="18">The sequence shown here is derived from an EMBL/GenBank/DDBJ whole genome shotgun (WGS) entry which is preliminary data.</text>
</comment>
<feature type="domain" description="ExoI SH3-like" evidence="16">
    <location>
        <begin position="201"/>
        <end position="355"/>
    </location>
</feature>
<proteinExistence type="predicted"/>
<comment type="cofactor">
    <cofactor evidence="15">
        <name>Mg(2+)</name>
        <dbReference type="ChEBI" id="CHEBI:18420"/>
    </cofactor>
    <text evidence="15">Binds 2 Mg(2+) ions per monomer.</text>
</comment>
<dbReference type="Gene3D" id="1.20.1280.70">
    <property type="entry name" value="Exonuclease ExoI, domain 3"/>
    <property type="match status" value="1"/>
</dbReference>
<evidence type="ECO:0000256" key="15">
    <source>
        <dbReference type="PIRSR" id="PIRSR000977-2"/>
    </source>
</evidence>
<dbReference type="Pfam" id="PF08411">
    <property type="entry name" value="ExoI_SH3"/>
    <property type="match status" value="1"/>
</dbReference>
<dbReference type="Gene3D" id="1.10.287.1240">
    <property type="match status" value="1"/>
</dbReference>
<dbReference type="GO" id="GO:0006281">
    <property type="term" value="P:DNA repair"/>
    <property type="evidence" value="ECO:0007669"/>
    <property type="project" value="UniProtKB-KW"/>
</dbReference>
<reference evidence="18" key="2">
    <citation type="submission" date="2020-08" db="EMBL/GenBank/DDBJ databases">
        <authorList>
            <person name="Lai Q."/>
        </authorList>
    </citation>
    <scope>NUCLEOTIDE SEQUENCE</scope>
    <source>
        <strain evidence="18">S27-2</strain>
    </source>
</reference>
<feature type="domain" description="ExoI C-terminal" evidence="17">
    <location>
        <begin position="358"/>
        <end position="477"/>
    </location>
</feature>
<dbReference type="FunFam" id="1.20.1280.70:FF:000001">
    <property type="entry name" value="Exodeoxyribonuclease I"/>
    <property type="match status" value="1"/>
</dbReference>
<feature type="binding site" evidence="14">
    <location>
        <position position="164"/>
    </location>
    <ligand>
        <name>substrate</name>
    </ligand>
</feature>
<dbReference type="Pfam" id="PF26016">
    <property type="entry name" value="ExoI_C"/>
    <property type="match status" value="1"/>
</dbReference>
<keyword evidence="8 13" id="KW-0269">Exonuclease</keyword>
<feature type="binding site" evidence="15">
    <location>
        <position position="14"/>
    </location>
    <ligand>
        <name>Mg(2+)</name>
        <dbReference type="ChEBI" id="CHEBI:18420"/>
        <label>1</label>
    </ligand>
</feature>
<evidence type="ECO:0000313" key="18">
    <source>
        <dbReference type="EMBL" id="MBC3767328.1"/>
    </source>
</evidence>
<dbReference type="SUPFAM" id="SSF53098">
    <property type="entry name" value="Ribonuclease H-like"/>
    <property type="match status" value="1"/>
</dbReference>
<evidence type="ECO:0000256" key="12">
    <source>
        <dbReference type="ARBA" id="ARBA00046792"/>
    </source>
</evidence>
<protein>
    <recommendedName>
        <fullName evidence="3 13">Exodeoxyribonuclease I</fullName>
        <ecNumber evidence="2 13">3.1.11.1</ecNumber>
    </recommendedName>
</protein>
<dbReference type="GO" id="GO:0008310">
    <property type="term" value="F:single-stranded DNA 3'-5' DNA exonuclease activity"/>
    <property type="evidence" value="ECO:0007669"/>
    <property type="project" value="UniProtKB-EC"/>
</dbReference>
<evidence type="ECO:0000256" key="6">
    <source>
        <dbReference type="ARBA" id="ARBA00022763"/>
    </source>
</evidence>
<dbReference type="InterPro" id="IPR036397">
    <property type="entry name" value="RNaseH_sf"/>
</dbReference>
<keyword evidence="4 13" id="KW-0540">Nuclease</keyword>
<dbReference type="PANTHER" id="PTHR11046:SF11">
    <property type="entry name" value="EXODEOXYRIBONUCLEASE I"/>
    <property type="match status" value="1"/>
</dbReference>
<keyword evidence="10" id="KW-0238">DNA-binding</keyword>
<dbReference type="Gene3D" id="3.30.420.10">
    <property type="entry name" value="Ribonuclease H-like superfamily/Ribonuclease H"/>
    <property type="match status" value="1"/>
</dbReference>
<keyword evidence="7 13" id="KW-0378">Hydrolase</keyword>
<dbReference type="PIRSF" id="PIRSF000977">
    <property type="entry name" value="Exodeoxyribonuclease_I"/>
    <property type="match status" value="1"/>
</dbReference>
<evidence type="ECO:0000313" key="19">
    <source>
        <dbReference type="Proteomes" id="UP000601768"/>
    </source>
</evidence>
<dbReference type="EC" id="3.1.11.1" evidence="2 13"/>
<evidence type="ECO:0000256" key="7">
    <source>
        <dbReference type="ARBA" id="ARBA00022801"/>
    </source>
</evidence>
<dbReference type="GO" id="GO:0000175">
    <property type="term" value="F:3'-5'-RNA exonuclease activity"/>
    <property type="evidence" value="ECO:0007669"/>
    <property type="project" value="InterPro"/>
</dbReference>
<dbReference type="RefSeq" id="WP_186507850.1">
    <property type="nucleotide sequence ID" value="NZ_JACNEP010000016.1"/>
</dbReference>
<dbReference type="InterPro" id="IPR013620">
    <property type="entry name" value="Exonuc_1_SH3"/>
</dbReference>
<feature type="binding site" evidence="14">
    <location>
        <position position="16"/>
    </location>
    <ligand>
        <name>substrate</name>
    </ligand>
</feature>
<dbReference type="InterPro" id="IPR013520">
    <property type="entry name" value="Ribonucl_H"/>
</dbReference>
<dbReference type="NCBIfam" id="NF008746">
    <property type="entry name" value="PRK11779.1"/>
    <property type="match status" value="1"/>
</dbReference>
<dbReference type="PROSITE" id="PS51784">
    <property type="entry name" value="EXOI_SH3"/>
    <property type="match status" value="1"/>
</dbReference>
<evidence type="ECO:0000256" key="14">
    <source>
        <dbReference type="PIRSR" id="PIRSR000977-1"/>
    </source>
</evidence>
<dbReference type="InterPro" id="IPR058561">
    <property type="entry name" value="Exonuc_1_C"/>
</dbReference>
<keyword evidence="11 13" id="KW-0234">DNA repair</keyword>
<dbReference type="InterPro" id="IPR022894">
    <property type="entry name" value="Oligoribonuclease"/>
</dbReference>
<dbReference type="GO" id="GO:0003677">
    <property type="term" value="F:DNA binding"/>
    <property type="evidence" value="ECO:0007669"/>
    <property type="project" value="UniProtKB-KW"/>
</dbReference>
<dbReference type="EMBL" id="JACNEP010000016">
    <property type="protein sequence ID" value="MBC3767328.1"/>
    <property type="molecule type" value="Genomic_DNA"/>
</dbReference>
<evidence type="ECO:0000256" key="2">
    <source>
        <dbReference type="ARBA" id="ARBA00012108"/>
    </source>
</evidence>
<reference evidence="18" key="1">
    <citation type="journal article" date="2018" name="Int. J. Syst. Evol. Microbiol.">
        <title>Neptunicella marina gen. nov., sp. nov., isolated from surface seawater.</title>
        <authorList>
            <person name="Liu X."/>
            <person name="Lai Q."/>
            <person name="Du Y."/>
            <person name="Zhang X."/>
            <person name="Liu Z."/>
            <person name="Sun F."/>
            <person name="Shao Z."/>
        </authorList>
    </citation>
    <scope>NUCLEOTIDE SEQUENCE</scope>
    <source>
        <strain evidence="18">S27-2</strain>
    </source>
</reference>
<keyword evidence="5 15" id="KW-0479">Metal-binding</keyword>
<evidence type="ECO:0000256" key="3">
    <source>
        <dbReference type="ARBA" id="ARBA00019900"/>
    </source>
</evidence>
<gene>
    <name evidence="18" type="primary">sbcB</name>
    <name evidence="18" type="ORF">H8B19_15720</name>
</gene>
<comment type="catalytic activity">
    <reaction evidence="1 13">
        <text>Exonucleolytic cleavage in the 3'- to 5'-direction to yield nucleoside 5'-phosphates.</text>
        <dbReference type="EC" id="3.1.11.1"/>
    </reaction>
</comment>
<dbReference type="Proteomes" id="UP000601768">
    <property type="component" value="Unassembled WGS sequence"/>
</dbReference>
<dbReference type="Gene3D" id="3.30.1520.20">
    <property type="entry name" value="Exonuclease ExoI, domain 2"/>
    <property type="match status" value="1"/>
</dbReference>
<keyword evidence="6 13" id="KW-0227">DNA damage</keyword>
<dbReference type="CDD" id="cd06138">
    <property type="entry name" value="ExoI_N"/>
    <property type="match status" value="1"/>
</dbReference>
<evidence type="ECO:0000256" key="1">
    <source>
        <dbReference type="ARBA" id="ARBA00000563"/>
    </source>
</evidence>
<dbReference type="AlphaFoldDB" id="A0A8J6IY30"/>
<name>A0A8J6IY30_9ALTE</name>
<dbReference type="PANTHER" id="PTHR11046">
    <property type="entry name" value="OLIGORIBONUCLEASE, MITOCHONDRIAL"/>
    <property type="match status" value="1"/>
</dbReference>
<feature type="binding site" evidence="15">
    <location>
        <position position="185"/>
    </location>
    <ligand>
        <name>Mg(2+)</name>
        <dbReference type="ChEBI" id="CHEBI:18420"/>
        <label>2</label>
    </ligand>
</feature>
<evidence type="ECO:0000256" key="10">
    <source>
        <dbReference type="ARBA" id="ARBA00023125"/>
    </source>
</evidence>
<evidence type="ECO:0000256" key="9">
    <source>
        <dbReference type="ARBA" id="ARBA00022842"/>
    </source>
</evidence>
<dbReference type="FunFam" id="3.30.1520.20:FF:000001">
    <property type="entry name" value="Exodeoxyribonuclease I"/>
    <property type="match status" value="1"/>
</dbReference>
<evidence type="ECO:0000256" key="11">
    <source>
        <dbReference type="ARBA" id="ARBA00023204"/>
    </source>
</evidence>
<dbReference type="PROSITE" id="PS51785">
    <property type="entry name" value="EXOI_C"/>
    <property type="match status" value="1"/>
</dbReference>
<feature type="binding site" evidence="15">
    <location>
        <position position="16"/>
    </location>
    <ligand>
        <name>Mg(2+)</name>
        <dbReference type="ChEBI" id="CHEBI:18420"/>
        <label>2</label>
    </ligand>
</feature>
<evidence type="ECO:0000256" key="4">
    <source>
        <dbReference type="ARBA" id="ARBA00022722"/>
    </source>
</evidence>
<evidence type="ECO:0000256" key="5">
    <source>
        <dbReference type="ARBA" id="ARBA00022723"/>
    </source>
</evidence>
<comment type="subunit">
    <text evidence="12">Monomer. Interacts with ssb (via C-terminus); this interaction stimulates the exonuclease activity by recruiting the enzyme to its substrate.</text>
</comment>
<organism evidence="18 19">
    <name type="scientific">Neptunicella marina</name>
    <dbReference type="NCBI Taxonomy" id="2125989"/>
    <lineage>
        <taxon>Bacteria</taxon>
        <taxon>Pseudomonadati</taxon>
        <taxon>Pseudomonadota</taxon>
        <taxon>Gammaproteobacteria</taxon>
        <taxon>Alteromonadales</taxon>
        <taxon>Alteromonadaceae</taxon>
        <taxon>Neptunicella</taxon>
    </lineage>
</organism>
<dbReference type="GO" id="GO:0046872">
    <property type="term" value="F:metal ion binding"/>
    <property type="evidence" value="ECO:0007669"/>
    <property type="project" value="UniProtKB-KW"/>
</dbReference>
<dbReference type="InterPro" id="IPR038649">
    <property type="entry name" value="EXOI_SH3_sf"/>
</dbReference>
<evidence type="ECO:0000259" key="16">
    <source>
        <dbReference type="PROSITE" id="PS51784"/>
    </source>
</evidence>
<dbReference type="InterPro" id="IPR023607">
    <property type="entry name" value="Exodeoxyribonuclease_I"/>
</dbReference>
<evidence type="ECO:0000259" key="17">
    <source>
        <dbReference type="PROSITE" id="PS51785"/>
    </source>
</evidence>
<evidence type="ECO:0000256" key="8">
    <source>
        <dbReference type="ARBA" id="ARBA00022839"/>
    </source>
</evidence>
<dbReference type="InterPro" id="IPR012337">
    <property type="entry name" value="RNaseH-like_sf"/>
</dbReference>
<evidence type="ECO:0000256" key="13">
    <source>
        <dbReference type="PIRNR" id="PIRNR000977"/>
    </source>
</evidence>
<accession>A0A8J6IY30</accession>
<dbReference type="FunFam" id="3.30.420.10:FF:000033">
    <property type="entry name" value="Exodeoxyribonuclease I"/>
    <property type="match status" value="1"/>
</dbReference>